<keyword evidence="3" id="KW-1185">Reference proteome</keyword>
<dbReference type="OrthoDB" id="3594103at2759"/>
<feature type="compositionally biased region" description="Acidic residues" evidence="1">
    <location>
        <begin position="289"/>
        <end position="299"/>
    </location>
</feature>
<dbReference type="PANTHER" id="PTHR37538">
    <property type="entry name" value="BTB DOMAIN-CONTAINING PROTEIN"/>
    <property type="match status" value="1"/>
</dbReference>
<protein>
    <submittedName>
        <fullName evidence="2">Uncharacterized protein</fullName>
    </submittedName>
</protein>
<name>A0A1V6SIW0_9EURO</name>
<comment type="caution">
    <text evidence="2">The sequence shown here is derived from an EMBL/GenBank/DDBJ whole genome shotgun (WGS) entry which is preliminary data.</text>
</comment>
<evidence type="ECO:0000256" key="1">
    <source>
        <dbReference type="SAM" id="MobiDB-lite"/>
    </source>
</evidence>
<sequence length="387" mass="42758">MGKKKTKQRKSNELPGRPLTPEISPKIDYYRPPSSKRYGIPAHFLRNYPKLTPSILGLSTLILSHVDEDVGHTVVNFLYTGGYETVSSPLGGGTSDLAREYKRSVLVYLASRTWGLTDLEVLAQQKMQHFDEELPIIEILRVMRDVFSSLPAGETWLPGYIQGNLQRLLRPNDPGLGLHEFYDIIGQDHQFDNAVMKLIIKILSVRIFSLKDQRVKTPNGIISNETPLQGPASGGPEAAPEVTESFIEEPEPVPEATGCFPEPVPEETESFIEEPEPVPEETGCYPEPAPEENGAEGDSEQWTVPQVPANADGWPRASLLPGGTPDTEILQEAPDQGHIARISCSDLQLYENWGSLSSKRRAKRATKLRSRGLPVPSETGFISIVAD</sequence>
<reference evidence="3" key="1">
    <citation type="journal article" date="2017" name="Nat. Microbiol.">
        <title>Global analysis of biosynthetic gene clusters reveals vast potential of secondary metabolite production in Penicillium species.</title>
        <authorList>
            <person name="Nielsen J.C."/>
            <person name="Grijseels S."/>
            <person name="Prigent S."/>
            <person name="Ji B."/>
            <person name="Dainat J."/>
            <person name="Nielsen K.F."/>
            <person name="Frisvad J.C."/>
            <person name="Workman M."/>
            <person name="Nielsen J."/>
        </authorList>
    </citation>
    <scope>NUCLEOTIDE SEQUENCE [LARGE SCALE GENOMIC DNA]</scope>
    <source>
        <strain evidence="3">IBT 24891</strain>
    </source>
</reference>
<gene>
    <name evidence="2" type="ORF">PENSTE_c040G00734</name>
</gene>
<dbReference type="PANTHER" id="PTHR37538:SF1">
    <property type="entry name" value="BTB DOMAIN-CONTAINING PROTEIN"/>
    <property type="match status" value="1"/>
</dbReference>
<feature type="region of interest" description="Disordered" evidence="1">
    <location>
        <begin position="218"/>
        <end position="241"/>
    </location>
</feature>
<evidence type="ECO:0000313" key="3">
    <source>
        <dbReference type="Proteomes" id="UP000191285"/>
    </source>
</evidence>
<feature type="compositionally biased region" description="Acidic residues" evidence="1">
    <location>
        <begin position="264"/>
        <end position="279"/>
    </location>
</feature>
<proteinExistence type="predicted"/>
<dbReference type="Proteomes" id="UP000191285">
    <property type="component" value="Unassembled WGS sequence"/>
</dbReference>
<dbReference type="EMBL" id="MLKD01000040">
    <property type="protein sequence ID" value="OQE13981.1"/>
    <property type="molecule type" value="Genomic_DNA"/>
</dbReference>
<accession>A0A1V6SIW0</accession>
<evidence type="ECO:0000313" key="2">
    <source>
        <dbReference type="EMBL" id="OQE13981.1"/>
    </source>
</evidence>
<organism evidence="2 3">
    <name type="scientific">Penicillium steckii</name>
    <dbReference type="NCBI Taxonomy" id="303698"/>
    <lineage>
        <taxon>Eukaryota</taxon>
        <taxon>Fungi</taxon>
        <taxon>Dikarya</taxon>
        <taxon>Ascomycota</taxon>
        <taxon>Pezizomycotina</taxon>
        <taxon>Eurotiomycetes</taxon>
        <taxon>Eurotiomycetidae</taxon>
        <taxon>Eurotiales</taxon>
        <taxon>Aspergillaceae</taxon>
        <taxon>Penicillium</taxon>
    </lineage>
</organism>
<feature type="region of interest" description="Disordered" evidence="1">
    <location>
        <begin position="264"/>
        <end position="299"/>
    </location>
</feature>
<feature type="region of interest" description="Disordered" evidence="1">
    <location>
        <begin position="1"/>
        <end position="28"/>
    </location>
</feature>
<dbReference type="AlphaFoldDB" id="A0A1V6SIW0"/>